<feature type="transmembrane region" description="Helical" evidence="13">
    <location>
        <begin position="451"/>
        <end position="472"/>
    </location>
</feature>
<keyword evidence="6" id="KW-0672">Quinate metabolism</keyword>
<feature type="transmembrane region" description="Helical" evidence="13">
    <location>
        <begin position="20"/>
        <end position="44"/>
    </location>
</feature>
<feature type="transmembrane region" description="Helical" evidence="13">
    <location>
        <begin position="64"/>
        <end position="84"/>
    </location>
</feature>
<gene>
    <name evidence="15" type="ORF">PECM_006344</name>
</gene>
<keyword evidence="8 13" id="KW-0472">Membrane</keyword>
<dbReference type="Gene3D" id="1.20.1250.20">
    <property type="entry name" value="MFS general substrate transporter like domains"/>
    <property type="match status" value="1"/>
</dbReference>
<evidence type="ECO:0000313" key="15">
    <source>
        <dbReference type="EMBL" id="KAF7719491.1"/>
    </source>
</evidence>
<dbReference type="EMBL" id="WIWV01000005">
    <property type="protein sequence ID" value="KAF7719491.1"/>
    <property type="molecule type" value="Genomic_DNA"/>
</dbReference>
<feature type="domain" description="Major facilitator superfamily (MFS) profile" evidence="14">
    <location>
        <begin position="22"/>
        <end position="476"/>
    </location>
</feature>
<reference evidence="15" key="1">
    <citation type="journal article" date="2020" name="Front. Microbiol.">
        <title>Gene regulatory networks of Penicillium echinulatum 2HH and Penicillium oxalicum 114-2 inferred by a computational biology approach.</title>
        <authorList>
            <person name="Lenz A.R."/>
            <person name="Galan-Vasquez E."/>
            <person name="Balbinot E."/>
            <person name="De Abreu F.P."/>
            <person name="De Oliveira N.S."/>
            <person name="Da Rosa L.O."/>
            <person name="De Avila E Silva S."/>
            <person name="Camassola M."/>
            <person name="Dillon A.J.P."/>
            <person name="Perez-Rueda E."/>
        </authorList>
    </citation>
    <scope>NUCLEOTIDE SEQUENCE</scope>
    <source>
        <strain evidence="15">S1M29</strain>
    </source>
</reference>
<keyword evidence="3 12" id="KW-0813">Transport</keyword>
<dbReference type="GO" id="GO:0005886">
    <property type="term" value="C:plasma membrane"/>
    <property type="evidence" value="ECO:0007669"/>
    <property type="project" value="UniProtKB-SubCell"/>
</dbReference>
<accession>A0A8J8WA05</accession>
<dbReference type="GO" id="GO:0005351">
    <property type="term" value="F:carbohydrate:proton symporter activity"/>
    <property type="evidence" value="ECO:0007669"/>
    <property type="project" value="TreeGrafter"/>
</dbReference>
<dbReference type="PANTHER" id="PTHR48022">
    <property type="entry name" value="PLASTIDIC GLUCOSE TRANSPORTER 4"/>
    <property type="match status" value="1"/>
</dbReference>
<keyword evidence="7 13" id="KW-1133">Transmembrane helix</keyword>
<dbReference type="PANTHER" id="PTHR48022:SF34">
    <property type="entry name" value="MAJOR FACILITATOR SUPERFAMILY (MFS) PROFILE DOMAIN-CONTAINING PROTEIN-RELATED"/>
    <property type="match status" value="1"/>
</dbReference>
<dbReference type="SUPFAM" id="SSF103473">
    <property type="entry name" value="MFS general substrate transporter"/>
    <property type="match status" value="1"/>
</dbReference>
<evidence type="ECO:0000256" key="9">
    <source>
        <dbReference type="ARBA" id="ARBA00037560"/>
    </source>
</evidence>
<organism evidence="15 16">
    <name type="scientific">Penicillium ucsense</name>
    <dbReference type="NCBI Taxonomy" id="2839758"/>
    <lineage>
        <taxon>Eukaryota</taxon>
        <taxon>Fungi</taxon>
        <taxon>Dikarya</taxon>
        <taxon>Ascomycota</taxon>
        <taxon>Pezizomycotina</taxon>
        <taxon>Eurotiomycetes</taxon>
        <taxon>Eurotiomycetidae</taxon>
        <taxon>Eurotiales</taxon>
        <taxon>Aspergillaceae</taxon>
        <taxon>Penicillium</taxon>
    </lineage>
</organism>
<dbReference type="InterPro" id="IPR005829">
    <property type="entry name" value="Sugar_transporter_CS"/>
</dbReference>
<dbReference type="InterPro" id="IPR036259">
    <property type="entry name" value="MFS_trans_sf"/>
</dbReference>
<name>A0A8J8WA05_9EURO</name>
<dbReference type="InterPro" id="IPR003663">
    <property type="entry name" value="Sugar/inositol_transpt"/>
</dbReference>
<keyword evidence="5" id="KW-0832">Ubl conjugation</keyword>
<feature type="transmembrane region" description="Helical" evidence="13">
    <location>
        <begin position="388"/>
        <end position="410"/>
    </location>
</feature>
<evidence type="ECO:0000256" key="1">
    <source>
        <dbReference type="ARBA" id="ARBA00004651"/>
    </source>
</evidence>
<feature type="transmembrane region" description="Helical" evidence="13">
    <location>
        <begin position="348"/>
        <end position="368"/>
    </location>
</feature>
<comment type="function">
    <text evidence="9">Integral membrane transporter that imports quinic acid to be catabolized as a carbon source.</text>
</comment>
<feature type="transmembrane region" description="Helical" evidence="13">
    <location>
        <begin position="96"/>
        <end position="115"/>
    </location>
</feature>
<evidence type="ECO:0000256" key="11">
    <source>
        <dbReference type="ARBA" id="ARBA00043213"/>
    </source>
</evidence>
<keyword evidence="4 13" id="KW-0812">Transmembrane</keyword>
<dbReference type="InterPro" id="IPR020846">
    <property type="entry name" value="MFS_dom"/>
</dbReference>
<dbReference type="NCBIfam" id="TIGR00879">
    <property type="entry name" value="SP"/>
    <property type="match status" value="1"/>
</dbReference>
<feature type="transmembrane region" description="Helical" evidence="13">
    <location>
        <begin position="322"/>
        <end position="341"/>
    </location>
</feature>
<dbReference type="Proteomes" id="UP000631181">
    <property type="component" value="Unassembled WGS sequence"/>
</dbReference>
<evidence type="ECO:0000256" key="2">
    <source>
        <dbReference type="ARBA" id="ARBA00010992"/>
    </source>
</evidence>
<proteinExistence type="inferred from homology"/>
<comment type="similarity">
    <text evidence="2 12">Belongs to the major facilitator superfamily. Sugar transporter (TC 2.A.1.1) family.</text>
</comment>
<dbReference type="AlphaFoldDB" id="A0A8J8WA05"/>
<dbReference type="Pfam" id="PF00083">
    <property type="entry name" value="Sugar_tr"/>
    <property type="match status" value="1"/>
</dbReference>
<evidence type="ECO:0000256" key="7">
    <source>
        <dbReference type="ARBA" id="ARBA00022989"/>
    </source>
</evidence>
<sequence>MTNWSSEMPTSTTSHAMRVYILAIVTSMGAFMFGYDLAFIGTSIELKPFKRDFGLLDASQSAQNAFAANVVSLLQAGCFFGSLAAAPVGDKFGRRIALAAGAVCFIAGSVMQVASSGSQTVIFVGRLIGGLGIGAASMLVPLYTAECAPPEIRGRLVGIYEIGVQLGTCLGFWINFGVEQHMAPTSAQWMTPFALQLIPGGLLLIGLWFMPESPRWMAKAYDRSRVIEVLSLLRSLPIDHPDVQHEADDIFQQLELERAVSPDGALSSVKELMQPGIRYRVFLGVVIMIFFQMAGSNAINYYSPRIFKSIGLTGTKSTLVSTGVYGIVRVVAVFFAMYFVVDRFGRKPMLIFGSAIMAISMWLIGAFVKIQETDVKSGSSMSGTSYAAAVFIYVFAVAFCFSWAGVPWIICSEIYPLRVRGLAVSVCVATHWLFNFVLARSVPYMISNITFGTYFFFAACTTLSIPFVWFMIPETKGLSLEEVDTVFEDRIFSLRPRSSSFRQDAPEQKAAVEQIETV</sequence>
<evidence type="ECO:0000256" key="12">
    <source>
        <dbReference type="RuleBase" id="RU003346"/>
    </source>
</evidence>
<feature type="transmembrane region" description="Helical" evidence="13">
    <location>
        <begin position="121"/>
        <end position="144"/>
    </location>
</feature>
<dbReference type="PROSITE" id="PS50850">
    <property type="entry name" value="MFS"/>
    <property type="match status" value="1"/>
</dbReference>
<evidence type="ECO:0000256" key="4">
    <source>
        <dbReference type="ARBA" id="ARBA00022692"/>
    </source>
</evidence>
<evidence type="ECO:0000256" key="6">
    <source>
        <dbReference type="ARBA" id="ARBA00022911"/>
    </source>
</evidence>
<evidence type="ECO:0000256" key="3">
    <source>
        <dbReference type="ARBA" id="ARBA00022448"/>
    </source>
</evidence>
<dbReference type="InterPro" id="IPR050360">
    <property type="entry name" value="MFS_Sugar_Transporters"/>
</dbReference>
<evidence type="ECO:0000256" key="8">
    <source>
        <dbReference type="ARBA" id="ARBA00023136"/>
    </source>
</evidence>
<feature type="transmembrane region" description="Helical" evidence="13">
    <location>
        <begin position="422"/>
        <end position="439"/>
    </location>
</feature>
<dbReference type="PRINTS" id="PR00171">
    <property type="entry name" value="SUGRTRNSPORT"/>
</dbReference>
<dbReference type="PROSITE" id="PS00217">
    <property type="entry name" value="SUGAR_TRANSPORT_2"/>
    <property type="match status" value="1"/>
</dbReference>
<comment type="subunit">
    <text evidence="10">Interacts with creB.</text>
</comment>
<evidence type="ECO:0000256" key="5">
    <source>
        <dbReference type="ARBA" id="ARBA00022843"/>
    </source>
</evidence>
<feature type="transmembrane region" description="Helical" evidence="13">
    <location>
        <begin position="189"/>
        <end position="209"/>
    </location>
</feature>
<keyword evidence="16" id="KW-1185">Reference proteome</keyword>
<evidence type="ECO:0000313" key="16">
    <source>
        <dbReference type="Proteomes" id="UP000631181"/>
    </source>
</evidence>
<comment type="subcellular location">
    <subcellularLocation>
        <location evidence="1">Cell membrane</location>
        <topology evidence="1">Multi-pass membrane protein</topology>
    </subcellularLocation>
</comment>
<comment type="caution">
    <text evidence="15">The sequence shown here is derived from an EMBL/GenBank/DDBJ whole genome shotgun (WGS) entry which is preliminary data.</text>
</comment>
<dbReference type="OrthoDB" id="508119at2759"/>
<feature type="transmembrane region" description="Helical" evidence="13">
    <location>
        <begin position="281"/>
        <end position="302"/>
    </location>
</feature>
<evidence type="ECO:0000259" key="14">
    <source>
        <dbReference type="PROSITE" id="PS50850"/>
    </source>
</evidence>
<dbReference type="FunFam" id="1.20.1250.20:FF:000026">
    <property type="entry name" value="MFS quinate transporter QutD"/>
    <property type="match status" value="1"/>
</dbReference>
<dbReference type="InterPro" id="IPR005828">
    <property type="entry name" value="MFS_sugar_transport-like"/>
</dbReference>
<feature type="transmembrane region" description="Helical" evidence="13">
    <location>
        <begin position="156"/>
        <end position="177"/>
    </location>
</feature>
<evidence type="ECO:0000256" key="10">
    <source>
        <dbReference type="ARBA" id="ARBA00038682"/>
    </source>
</evidence>
<evidence type="ECO:0000256" key="13">
    <source>
        <dbReference type="SAM" id="Phobius"/>
    </source>
</evidence>
<protein>
    <recommendedName>
        <fullName evidence="11">Quinate transporter</fullName>
    </recommendedName>
</protein>